<sequence>MQKLSNRLLSIDVLRAVTMFLMIFVNDLYLTKNIPLWIDHADGNADALGFADIIFPAFLFILGLSLPFAINSRIKKGESTMQILAYILSRSAALLIMGFYHVNLEEYNSKSALIPAAAWALIITTAFFLIWLDYPETIKKSTKHTLIGFGIVLLIAMAAIYKGGTPEHPVWMQTSWWGILGIIGWSYLVCALIYFASKGNMAVLACALAVFVAINIANHTGILPDQLWVIGDGSAMALTMGGVIISRLYTRWMGEGKAVRVSTAFLIIGVLLIAAGLLIRPYADGISKIRSTPAWVFICSGITILVFNLFIYVVDIQGKKNLFKTIRPAGTSTLTCYLIPYYWVFLLKLFHLKYAYVINNGAVGLLRAVIVSLVTILLVGLMEKKHLRLKI</sequence>
<accession>A0A965ZFM6</accession>
<feature type="transmembrane region" description="Helical" evidence="1">
    <location>
        <begin position="294"/>
        <end position="314"/>
    </location>
</feature>
<dbReference type="EMBL" id="WWEO01000042">
    <property type="protein sequence ID" value="NCD70020.1"/>
    <property type="molecule type" value="Genomic_DNA"/>
</dbReference>
<proteinExistence type="predicted"/>
<comment type="caution">
    <text evidence="3">The sequence shown here is derived from an EMBL/GenBank/DDBJ whole genome shotgun (WGS) entry which is preliminary data.</text>
</comment>
<dbReference type="PANTHER" id="PTHR31061">
    <property type="entry name" value="LD22376P"/>
    <property type="match status" value="1"/>
</dbReference>
<dbReference type="AlphaFoldDB" id="A0A965ZFM6"/>
<dbReference type="RefSeq" id="WP_166585987.1">
    <property type="nucleotide sequence ID" value="NZ_WWEO01000042.1"/>
</dbReference>
<reference evidence="3" key="2">
    <citation type="submission" date="2020-10" db="EMBL/GenBank/DDBJ databases">
        <title>Mucilaginibacter sp. nov., isolated from soil.</title>
        <authorList>
            <person name="Jeon C.O."/>
        </authorList>
    </citation>
    <scope>NUCLEOTIDE SEQUENCE</scope>
    <source>
        <strain evidence="3">R11</strain>
    </source>
</reference>
<feature type="transmembrane region" description="Helical" evidence="1">
    <location>
        <begin position="50"/>
        <end position="71"/>
    </location>
</feature>
<keyword evidence="1" id="KW-1133">Transmembrane helix</keyword>
<gene>
    <name evidence="3" type="ORF">GSY63_11680</name>
</gene>
<keyword evidence="1" id="KW-0812">Transmembrane</keyword>
<organism evidence="3 4">
    <name type="scientific">Mucilaginibacter agri</name>
    <dbReference type="NCBI Taxonomy" id="2695265"/>
    <lineage>
        <taxon>Bacteria</taxon>
        <taxon>Pseudomonadati</taxon>
        <taxon>Bacteroidota</taxon>
        <taxon>Sphingobacteriia</taxon>
        <taxon>Sphingobacteriales</taxon>
        <taxon>Sphingobacteriaceae</taxon>
        <taxon>Mucilaginibacter</taxon>
    </lineage>
</organism>
<evidence type="ECO:0000313" key="3">
    <source>
        <dbReference type="EMBL" id="NCD70020.1"/>
    </source>
</evidence>
<feature type="domain" description="DUF5009" evidence="2">
    <location>
        <begin position="10"/>
        <end position="215"/>
    </location>
</feature>
<feature type="transmembrane region" description="Helical" evidence="1">
    <location>
        <begin position="12"/>
        <end position="30"/>
    </location>
</feature>
<protein>
    <submittedName>
        <fullName evidence="3">DUF5009 domain-containing protein</fullName>
    </submittedName>
</protein>
<reference evidence="3" key="1">
    <citation type="submission" date="2020-01" db="EMBL/GenBank/DDBJ databases">
        <authorList>
            <person name="Seo Y.L."/>
        </authorList>
    </citation>
    <scope>NUCLEOTIDE SEQUENCE</scope>
    <source>
        <strain evidence="3">R11</strain>
    </source>
</reference>
<dbReference type="InterPro" id="IPR032176">
    <property type="entry name" value="DUF5009"/>
</dbReference>
<feature type="transmembrane region" description="Helical" evidence="1">
    <location>
        <begin position="364"/>
        <end position="382"/>
    </location>
</feature>
<feature type="transmembrane region" description="Helical" evidence="1">
    <location>
        <begin position="176"/>
        <end position="195"/>
    </location>
</feature>
<evidence type="ECO:0000256" key="1">
    <source>
        <dbReference type="SAM" id="Phobius"/>
    </source>
</evidence>
<evidence type="ECO:0000259" key="2">
    <source>
        <dbReference type="Pfam" id="PF16401"/>
    </source>
</evidence>
<feature type="transmembrane region" description="Helical" evidence="1">
    <location>
        <begin position="83"/>
        <end position="100"/>
    </location>
</feature>
<keyword evidence="1" id="KW-0472">Membrane</keyword>
<evidence type="ECO:0000313" key="4">
    <source>
        <dbReference type="Proteomes" id="UP000638732"/>
    </source>
</evidence>
<feature type="transmembrane region" description="Helical" evidence="1">
    <location>
        <begin position="326"/>
        <end position="344"/>
    </location>
</feature>
<feature type="transmembrane region" description="Helical" evidence="1">
    <location>
        <begin position="112"/>
        <end position="134"/>
    </location>
</feature>
<feature type="transmembrane region" description="Helical" evidence="1">
    <location>
        <begin position="146"/>
        <end position="164"/>
    </location>
</feature>
<feature type="transmembrane region" description="Helical" evidence="1">
    <location>
        <begin position="228"/>
        <end position="249"/>
    </location>
</feature>
<keyword evidence="4" id="KW-1185">Reference proteome</keyword>
<name>A0A965ZFM6_9SPHI</name>
<dbReference type="PANTHER" id="PTHR31061:SF24">
    <property type="entry name" value="LD22376P"/>
    <property type="match status" value="1"/>
</dbReference>
<feature type="transmembrane region" description="Helical" evidence="1">
    <location>
        <begin position="202"/>
        <end position="222"/>
    </location>
</feature>
<dbReference type="Pfam" id="PF16401">
    <property type="entry name" value="DUF5009"/>
    <property type="match status" value="1"/>
</dbReference>
<feature type="transmembrane region" description="Helical" evidence="1">
    <location>
        <begin position="261"/>
        <end position="282"/>
    </location>
</feature>
<dbReference type="Proteomes" id="UP000638732">
    <property type="component" value="Unassembled WGS sequence"/>
</dbReference>